<dbReference type="Proteomes" id="UP001152795">
    <property type="component" value="Unassembled WGS sequence"/>
</dbReference>
<organism evidence="1 2">
    <name type="scientific">Paramuricea clavata</name>
    <name type="common">Red gorgonian</name>
    <name type="synonym">Violescent sea-whip</name>
    <dbReference type="NCBI Taxonomy" id="317549"/>
    <lineage>
        <taxon>Eukaryota</taxon>
        <taxon>Metazoa</taxon>
        <taxon>Cnidaria</taxon>
        <taxon>Anthozoa</taxon>
        <taxon>Octocorallia</taxon>
        <taxon>Malacalcyonacea</taxon>
        <taxon>Plexauridae</taxon>
        <taxon>Paramuricea</taxon>
    </lineage>
</organism>
<dbReference type="OrthoDB" id="10654524at2759"/>
<sequence>MLFALYPLSVCYHTLLLCTLDEEPVCDTTKLSHRELTRLSIKIVGEYDVIAGLANIDKCEVENVNQDYINYRQPKHRAKQILSMIIDRTNFSRKELGDCLKEAGLHDLVDEVVQGTLRRCPDDAVSSNETTES</sequence>
<evidence type="ECO:0000313" key="1">
    <source>
        <dbReference type="EMBL" id="CAB4000868.1"/>
    </source>
</evidence>
<protein>
    <submittedName>
        <fullName evidence="1">Uncharacterized protein</fullName>
    </submittedName>
</protein>
<evidence type="ECO:0000313" key="2">
    <source>
        <dbReference type="Proteomes" id="UP001152795"/>
    </source>
</evidence>
<comment type="caution">
    <text evidence="1">The sequence shown here is derived from an EMBL/GenBank/DDBJ whole genome shotgun (WGS) entry which is preliminary data.</text>
</comment>
<accession>A0A6S7IA31</accession>
<keyword evidence="2" id="KW-1185">Reference proteome</keyword>
<dbReference type="EMBL" id="CACRXK020003947">
    <property type="protein sequence ID" value="CAB4000868.1"/>
    <property type="molecule type" value="Genomic_DNA"/>
</dbReference>
<proteinExistence type="predicted"/>
<reference evidence="1" key="1">
    <citation type="submission" date="2020-04" db="EMBL/GenBank/DDBJ databases">
        <authorList>
            <person name="Alioto T."/>
            <person name="Alioto T."/>
            <person name="Gomez Garrido J."/>
        </authorList>
    </citation>
    <scope>NUCLEOTIDE SEQUENCE</scope>
    <source>
        <strain evidence="1">A484AB</strain>
    </source>
</reference>
<dbReference type="AlphaFoldDB" id="A0A6S7IA31"/>
<name>A0A6S7IA31_PARCT</name>
<gene>
    <name evidence="1" type="ORF">PACLA_8A040364</name>
</gene>